<dbReference type="RefSeq" id="XP_001889719.1">
    <property type="nucleotide sequence ID" value="XM_001889684.1"/>
</dbReference>
<gene>
    <name evidence="1" type="ORF">LACBIDRAFT_316280</name>
</gene>
<dbReference type="AlphaFoldDB" id="B0E0L7"/>
<proteinExistence type="predicted"/>
<dbReference type="STRING" id="486041.B0E0L7"/>
<dbReference type="EMBL" id="DS547161">
    <property type="protein sequence ID" value="EDQ99608.1"/>
    <property type="molecule type" value="Genomic_DNA"/>
</dbReference>
<keyword evidence="2" id="KW-1185">Reference proteome</keyword>
<dbReference type="InParanoid" id="B0E0L7"/>
<evidence type="ECO:0000313" key="1">
    <source>
        <dbReference type="EMBL" id="EDQ99608.1"/>
    </source>
</evidence>
<dbReference type="HOGENOM" id="CLU_2250618_0_0_1"/>
<protein>
    <submittedName>
        <fullName evidence="1">Predicted protein</fullName>
    </submittedName>
</protein>
<evidence type="ECO:0000313" key="2">
    <source>
        <dbReference type="Proteomes" id="UP000001194"/>
    </source>
</evidence>
<dbReference type="Proteomes" id="UP000001194">
    <property type="component" value="Unassembled WGS sequence"/>
</dbReference>
<accession>B0E0L7</accession>
<dbReference type="GeneID" id="6085397"/>
<name>B0E0L7_LACBS</name>
<dbReference type="KEGG" id="lbc:LACBIDRAFT_316280"/>
<sequence>MQGRTTEATHGGTCIPVYYKYCGYIELLNQTTTIDPPTTSVFIHTDGCPLSGQEGTKLTSQLIRGRICKETKTNAALTVLTKEKYAGSIFQNLVMEVPARTLIG</sequence>
<dbReference type="Gene3D" id="3.30.70.870">
    <property type="entry name" value="Elongation Factor G (Translational Gtpase), domain 3"/>
    <property type="match status" value="1"/>
</dbReference>
<organism evidence="2">
    <name type="scientific">Laccaria bicolor (strain S238N-H82 / ATCC MYA-4686)</name>
    <name type="common">Bicoloured deceiver</name>
    <name type="synonym">Laccaria laccata var. bicolor</name>
    <dbReference type="NCBI Taxonomy" id="486041"/>
    <lineage>
        <taxon>Eukaryota</taxon>
        <taxon>Fungi</taxon>
        <taxon>Dikarya</taxon>
        <taxon>Basidiomycota</taxon>
        <taxon>Agaricomycotina</taxon>
        <taxon>Agaricomycetes</taxon>
        <taxon>Agaricomycetidae</taxon>
        <taxon>Agaricales</taxon>
        <taxon>Agaricineae</taxon>
        <taxon>Hydnangiaceae</taxon>
        <taxon>Laccaria</taxon>
    </lineage>
</organism>
<reference evidence="1 2" key="1">
    <citation type="journal article" date="2008" name="Nature">
        <title>The genome of Laccaria bicolor provides insights into mycorrhizal symbiosis.</title>
        <authorList>
            <person name="Martin F."/>
            <person name="Aerts A."/>
            <person name="Ahren D."/>
            <person name="Brun A."/>
            <person name="Danchin E.G.J."/>
            <person name="Duchaussoy F."/>
            <person name="Gibon J."/>
            <person name="Kohler A."/>
            <person name="Lindquist E."/>
            <person name="Pereda V."/>
            <person name="Salamov A."/>
            <person name="Shapiro H.J."/>
            <person name="Wuyts J."/>
            <person name="Blaudez D."/>
            <person name="Buee M."/>
            <person name="Brokstein P."/>
            <person name="Canbaeck B."/>
            <person name="Cohen D."/>
            <person name="Courty P.E."/>
            <person name="Coutinho P.M."/>
            <person name="Delaruelle C."/>
            <person name="Detter J.C."/>
            <person name="Deveau A."/>
            <person name="DiFazio S."/>
            <person name="Duplessis S."/>
            <person name="Fraissinet-Tachet L."/>
            <person name="Lucic E."/>
            <person name="Frey-Klett P."/>
            <person name="Fourrey C."/>
            <person name="Feussner I."/>
            <person name="Gay G."/>
            <person name="Grimwood J."/>
            <person name="Hoegger P.J."/>
            <person name="Jain P."/>
            <person name="Kilaru S."/>
            <person name="Labbe J."/>
            <person name="Lin Y.C."/>
            <person name="Legue V."/>
            <person name="Le Tacon F."/>
            <person name="Marmeisse R."/>
            <person name="Melayah D."/>
            <person name="Montanini B."/>
            <person name="Muratet M."/>
            <person name="Nehls U."/>
            <person name="Niculita-Hirzel H."/>
            <person name="Oudot-Le Secq M.P."/>
            <person name="Peter M."/>
            <person name="Quesneville H."/>
            <person name="Rajashekar B."/>
            <person name="Reich M."/>
            <person name="Rouhier N."/>
            <person name="Schmutz J."/>
            <person name="Yin T."/>
            <person name="Chalot M."/>
            <person name="Henrissat B."/>
            <person name="Kuees U."/>
            <person name="Lucas S."/>
            <person name="Van de Peer Y."/>
            <person name="Podila G.K."/>
            <person name="Polle A."/>
            <person name="Pukkila P.J."/>
            <person name="Richardson P.M."/>
            <person name="Rouze P."/>
            <person name="Sanders I.R."/>
            <person name="Stajich J.E."/>
            <person name="Tunlid A."/>
            <person name="Tuskan G."/>
            <person name="Grigoriev I.V."/>
        </authorList>
    </citation>
    <scope>NUCLEOTIDE SEQUENCE [LARGE SCALE GENOMIC DNA]</scope>
    <source>
        <strain evidence="2">S238N-H82 / ATCC MYA-4686</strain>
    </source>
</reference>